<dbReference type="RefSeq" id="WP_051570550.1">
    <property type="nucleotide sequence ID" value="NZ_KK073874.1"/>
</dbReference>
<proteinExistence type="predicted"/>
<dbReference type="Pfam" id="PF13549">
    <property type="entry name" value="ATP-grasp_5"/>
    <property type="match status" value="1"/>
</dbReference>
<dbReference type="GO" id="GO:0016747">
    <property type="term" value="F:acyltransferase activity, transferring groups other than amino-acyl groups"/>
    <property type="evidence" value="ECO:0007669"/>
    <property type="project" value="InterPro"/>
</dbReference>
<dbReference type="Proteomes" id="UP000021053">
    <property type="component" value="Unassembled WGS sequence"/>
</dbReference>
<dbReference type="InterPro" id="IPR036291">
    <property type="entry name" value="NAD(P)-bd_dom_sf"/>
</dbReference>
<dbReference type="InterPro" id="IPR016181">
    <property type="entry name" value="Acyl_CoA_acyltransferase"/>
</dbReference>
<dbReference type="InterPro" id="IPR043938">
    <property type="entry name" value="Ligase_CoA_dom"/>
</dbReference>
<dbReference type="PATRIC" id="fig|927661.3.peg.3648"/>
<evidence type="ECO:0000313" key="2">
    <source>
        <dbReference type="EMBL" id="EXG82493.1"/>
    </source>
</evidence>
<dbReference type="Gene3D" id="3.40.50.720">
    <property type="entry name" value="NAD(P)-binding Rossmann-like Domain"/>
    <property type="match status" value="1"/>
</dbReference>
<dbReference type="AlphaFoldDB" id="A0A010Z567"/>
<organism evidence="2 3">
    <name type="scientific">Cryptosporangium arvum DSM 44712</name>
    <dbReference type="NCBI Taxonomy" id="927661"/>
    <lineage>
        <taxon>Bacteria</taxon>
        <taxon>Bacillati</taxon>
        <taxon>Actinomycetota</taxon>
        <taxon>Actinomycetes</taxon>
        <taxon>Cryptosporangiales</taxon>
        <taxon>Cryptosporangiaceae</taxon>
        <taxon>Cryptosporangium</taxon>
    </lineage>
</organism>
<comment type="caution">
    <text evidence="2">The sequence shown here is derived from an EMBL/GenBank/DDBJ whole genome shotgun (WGS) entry which is preliminary data.</text>
</comment>
<reference evidence="2 3" key="1">
    <citation type="submission" date="2013-07" db="EMBL/GenBank/DDBJ databases">
        <authorList>
            <consortium name="DOE Joint Genome Institute"/>
            <person name="Eisen J."/>
            <person name="Huntemann M."/>
            <person name="Han J."/>
            <person name="Chen A."/>
            <person name="Kyrpides N."/>
            <person name="Mavromatis K."/>
            <person name="Markowitz V."/>
            <person name="Palaniappan K."/>
            <person name="Ivanova N."/>
            <person name="Schaumberg A."/>
            <person name="Pati A."/>
            <person name="Liolios K."/>
            <person name="Nordberg H.P."/>
            <person name="Cantor M.N."/>
            <person name="Hua S.X."/>
            <person name="Woyke T."/>
        </authorList>
    </citation>
    <scope>NUCLEOTIDE SEQUENCE [LARGE SCALE GENOMIC DNA]</scope>
    <source>
        <strain evidence="2 3">DSM 44712</strain>
    </source>
</reference>
<protein>
    <submittedName>
        <fullName evidence="2">Acyl-CoA synthetase (NDP forming)</fullName>
    </submittedName>
</protein>
<evidence type="ECO:0000313" key="3">
    <source>
        <dbReference type="Proteomes" id="UP000021053"/>
    </source>
</evidence>
<dbReference type="Gene3D" id="3.40.50.261">
    <property type="entry name" value="Succinyl-CoA synthetase domains"/>
    <property type="match status" value="2"/>
</dbReference>
<dbReference type="Gene3D" id="3.40.630.30">
    <property type="match status" value="1"/>
</dbReference>
<dbReference type="Pfam" id="PF00583">
    <property type="entry name" value="Acetyltransf_1"/>
    <property type="match status" value="1"/>
</dbReference>
<dbReference type="SMART" id="SM00881">
    <property type="entry name" value="CoA_binding"/>
    <property type="match status" value="1"/>
</dbReference>
<dbReference type="Gene3D" id="3.30.470.20">
    <property type="entry name" value="ATP-grasp fold, B domain"/>
    <property type="match status" value="1"/>
</dbReference>
<gene>
    <name evidence="2" type="ORF">CryarDRAFT_3683</name>
</gene>
<dbReference type="EMBL" id="JFBT01000001">
    <property type="protein sequence ID" value="EXG82493.1"/>
    <property type="molecule type" value="Genomic_DNA"/>
</dbReference>
<dbReference type="Pfam" id="PF19045">
    <property type="entry name" value="Ligase_CoA_2"/>
    <property type="match status" value="1"/>
</dbReference>
<dbReference type="InterPro" id="IPR000182">
    <property type="entry name" value="GNAT_dom"/>
</dbReference>
<dbReference type="InterPro" id="IPR013815">
    <property type="entry name" value="ATP_grasp_subdomain_1"/>
</dbReference>
<name>A0A010Z567_9ACTN</name>
<dbReference type="SUPFAM" id="SSF51735">
    <property type="entry name" value="NAD(P)-binding Rossmann-fold domains"/>
    <property type="match status" value="1"/>
</dbReference>
<dbReference type="Pfam" id="PF13380">
    <property type="entry name" value="CoA_binding_2"/>
    <property type="match status" value="1"/>
</dbReference>
<dbReference type="CDD" id="cd04301">
    <property type="entry name" value="NAT_SF"/>
    <property type="match status" value="1"/>
</dbReference>
<dbReference type="Gene3D" id="3.30.1490.20">
    <property type="entry name" value="ATP-grasp fold, A domain"/>
    <property type="match status" value="1"/>
</dbReference>
<dbReference type="InterPro" id="IPR003781">
    <property type="entry name" value="CoA-bd"/>
</dbReference>
<dbReference type="GO" id="GO:0005524">
    <property type="term" value="F:ATP binding"/>
    <property type="evidence" value="ECO:0007669"/>
    <property type="project" value="InterPro"/>
</dbReference>
<dbReference type="PANTHER" id="PTHR42793">
    <property type="entry name" value="COA BINDING DOMAIN CONTAINING PROTEIN"/>
    <property type="match status" value="1"/>
</dbReference>
<sequence>MSDVEALLAGGSVVLVRPVVPADADGLRHLHVDASGSNRRMRFFTVGDVTAAAYAEHLAHPDDDHLALVAVRDGEILGVASAEPTGTDPAVAEVALMVTDRLHHAGIGTLLLEHLAAASRRAGVTRFTADVLSENRAMMTVFADAGFTVSMARPEASTVGVSVDLTGTTMLAAAVADRERRAGAASLAPVLAPTSIVVVGAGRNPGGVGRAVVTNVLAGGFTGRLAVVNPHVAPGATIGDVPAYPSVADVPGAAVPGSAGPAATAVASPIDLAVVAVPADKVAAALGECGRAGVRAAVVLSSGFAETGGRDAERELVAIAHRYGMRLVGPNCLGVVNLDPRIRLNATFADLRTSTAPEGAGVGLASQSGALGIAVLEAAARRGIAVSQFLSLGNKADVSGNDALLAWEDAPGVRAIALYLESIGNPRRFRRIAARIAQHKPVVALRSGRSAAGARAGASHTAAAVTPDATATALFRDTGVLAVDTTEELLDVTALLATQPVPAGTRIGVVGNAGGPGALTADAAAAAGARIPELSEATAAALRRLIPRAAAVSNPVDLGAEASPAAYRSALVTVFASGEVDAVVVLHAVTRAQPVSAVVDAVQRVADAHPGIPTAGVLLGAEPPRGATVPWYSFGESAARAVARAGHLAVWRARPHLPAAVPGFDEPAVAALLATAPRSTDGWLDAGAALRLLDLVGVPACRTVPVVGADAAVRAAADLGGPVVVKSAAPGLVHKTDRHAVAVGLASPGDVAAAAAAICRSTGSDALLVQTMATGRLELTAGLVAPAGGVPVVLVGAGGVHEEVLADKALATCPLGTGRAAAMLDELRCAPLLRGHRGSPPLDRGAVVDVLDRLARLAAIAPEIAELDLNPLLVDEHGVTAVDIAVRCHPSTPDGRSLHRDPVADDYARALG</sequence>
<dbReference type="InterPro" id="IPR032875">
    <property type="entry name" value="Succ_CoA_lig_flav_dom"/>
</dbReference>
<feature type="domain" description="N-acetyltransferase" evidence="1">
    <location>
        <begin position="14"/>
        <end position="166"/>
    </location>
</feature>
<dbReference type="SUPFAM" id="SSF55729">
    <property type="entry name" value="Acyl-CoA N-acyltransferases (Nat)"/>
    <property type="match status" value="1"/>
</dbReference>
<dbReference type="Pfam" id="PF13607">
    <property type="entry name" value="Succ_CoA_lig"/>
    <property type="match status" value="1"/>
</dbReference>
<keyword evidence="3" id="KW-1185">Reference proteome</keyword>
<dbReference type="InterPro" id="IPR016102">
    <property type="entry name" value="Succinyl-CoA_synth-like"/>
</dbReference>
<dbReference type="HOGENOM" id="CLU_007415_3_0_11"/>
<dbReference type="SUPFAM" id="SSF56059">
    <property type="entry name" value="Glutathione synthetase ATP-binding domain-like"/>
    <property type="match status" value="1"/>
</dbReference>
<evidence type="ECO:0000259" key="1">
    <source>
        <dbReference type="PROSITE" id="PS51186"/>
    </source>
</evidence>
<dbReference type="PANTHER" id="PTHR42793:SF1">
    <property type="entry name" value="PEPTIDYL-LYSINE N-ACETYLTRANSFERASE PATZ"/>
    <property type="match status" value="1"/>
</dbReference>
<dbReference type="OrthoDB" id="190266at2"/>
<accession>A0A010Z567</accession>
<dbReference type="SUPFAM" id="SSF52210">
    <property type="entry name" value="Succinyl-CoA synthetase domains"/>
    <property type="match status" value="2"/>
</dbReference>
<dbReference type="PROSITE" id="PS51186">
    <property type="entry name" value="GNAT"/>
    <property type="match status" value="1"/>
</dbReference>
<dbReference type="GO" id="GO:0043758">
    <property type="term" value="F:acetate-CoA ligase (ADP-forming) activity"/>
    <property type="evidence" value="ECO:0007669"/>
    <property type="project" value="InterPro"/>
</dbReference>